<evidence type="ECO:0000256" key="5">
    <source>
        <dbReference type="RuleBase" id="RU362066"/>
    </source>
</evidence>
<dbReference type="InterPro" id="IPR010809">
    <property type="entry name" value="FliD_C"/>
</dbReference>
<dbReference type="EMBL" id="JAMLDX010000024">
    <property type="protein sequence ID" value="MCP3732857.1"/>
    <property type="molecule type" value="Genomic_DNA"/>
</dbReference>
<dbReference type="GO" id="GO:0009424">
    <property type="term" value="C:bacterial-type flagellum hook"/>
    <property type="evidence" value="ECO:0007669"/>
    <property type="project" value="UniProtKB-UniRule"/>
</dbReference>
<keyword evidence="4 5" id="KW-0975">Bacterial flagellum</keyword>
<keyword evidence="8" id="KW-0966">Cell projection</keyword>
<dbReference type="AlphaFoldDB" id="A0A9X2HMG8"/>
<keyword evidence="3" id="KW-0175">Coiled coil</keyword>
<accession>A0A9X2HMG8</accession>
<comment type="similarity">
    <text evidence="1 5">Belongs to the FliD family.</text>
</comment>
<comment type="subunit">
    <text evidence="2 5">Homopentamer.</text>
</comment>
<evidence type="ECO:0000259" key="7">
    <source>
        <dbReference type="Pfam" id="PF07195"/>
    </source>
</evidence>
<dbReference type="GO" id="GO:0007155">
    <property type="term" value="P:cell adhesion"/>
    <property type="evidence" value="ECO:0007669"/>
    <property type="project" value="InterPro"/>
</dbReference>
<evidence type="ECO:0000256" key="2">
    <source>
        <dbReference type="ARBA" id="ARBA00011255"/>
    </source>
</evidence>
<dbReference type="Pfam" id="PF02465">
    <property type="entry name" value="FliD_N"/>
    <property type="match status" value="1"/>
</dbReference>
<comment type="function">
    <text evidence="5">Required for morphogenesis and for the elongation of the flagellar filament by facilitating polymerization of the flagellin monomers at the tip of growing filament. Forms a capping structure, which prevents flagellin subunits (transported through the central channel of the flagellum) from leaking out without polymerization at the distal end.</text>
</comment>
<dbReference type="RefSeq" id="WP_254296700.1">
    <property type="nucleotide sequence ID" value="NZ_JAMLDX010000024.1"/>
</dbReference>
<name>A0A9X2HMG8_9SPHN</name>
<dbReference type="Pfam" id="PF07195">
    <property type="entry name" value="FliD_C"/>
    <property type="match status" value="1"/>
</dbReference>
<evidence type="ECO:0000256" key="1">
    <source>
        <dbReference type="ARBA" id="ARBA00009764"/>
    </source>
</evidence>
<dbReference type="GO" id="GO:0005576">
    <property type="term" value="C:extracellular region"/>
    <property type="evidence" value="ECO:0007669"/>
    <property type="project" value="UniProtKB-SubCell"/>
</dbReference>
<keyword evidence="8" id="KW-0969">Cilium</keyword>
<sequence length="478" mass="48333">MAVESIAKTLGGGSGIDTTALVQSLVDAQFETRNATLTQREETLTAQISAASTHKSNITGFAGALTTLSKSGTLSTQPTSSNPGIVAVSRIAGADLTALNAKIEVRQLASTQTTASTPRPSATTAVGRGTLTLTFGTATVANGAMTGFTPGSGTPVNVTIDASNSSLDGIASAINAAKAGVTASVMTDSAGSRLVLKGASGETRAFTLTATETPGHTGLAALNVGIGASGTTIGSAAADAIVAVDGVALKRDSNTISDLVPGVKLDLVSAQAGTIVNLGKNSPSTSLVQAAQDFVDTYNEVFAALNTDLDPITGALRQDLAAKTLKRQLQQLTLTPIASGSDNVPTTLAQIGIQTNRDGTLSLNTTALTTALVNYPEQVEKMFAAANGTATTANGLAAALGSISAAAASTTRGLGASVLNYTRAKTDISEDRADALEKAEALRTRMTRQFASMDAKVAAYKSTMTFLEGQIDAWNKAD</sequence>
<evidence type="ECO:0000313" key="9">
    <source>
        <dbReference type="Proteomes" id="UP001139451"/>
    </source>
</evidence>
<reference evidence="8" key="1">
    <citation type="submission" date="2022-05" db="EMBL/GenBank/DDBJ databases">
        <title>Sphingomonas sp. strain MG17 Genome sequencing and assembly.</title>
        <authorList>
            <person name="Kim I."/>
        </authorList>
    </citation>
    <scope>NUCLEOTIDE SEQUENCE</scope>
    <source>
        <strain evidence="8">MG17</strain>
    </source>
</reference>
<keyword evidence="9" id="KW-1185">Reference proteome</keyword>
<gene>
    <name evidence="8" type="primary">fliD</name>
    <name evidence="8" type="ORF">M9978_20775</name>
</gene>
<protein>
    <recommendedName>
        <fullName evidence="5">Flagellar hook-associated protein 2</fullName>
        <shortName evidence="5">HAP2</shortName>
    </recommendedName>
    <alternativeName>
        <fullName evidence="5">Flagellar cap protein</fullName>
    </alternativeName>
</protein>
<dbReference type="GO" id="GO:0071973">
    <property type="term" value="P:bacterial-type flagellum-dependent cell motility"/>
    <property type="evidence" value="ECO:0007669"/>
    <property type="project" value="TreeGrafter"/>
</dbReference>
<dbReference type="GO" id="GO:0009421">
    <property type="term" value="C:bacterial-type flagellum filament cap"/>
    <property type="evidence" value="ECO:0007669"/>
    <property type="project" value="InterPro"/>
</dbReference>
<dbReference type="PANTHER" id="PTHR30288:SF0">
    <property type="entry name" value="FLAGELLAR HOOK-ASSOCIATED PROTEIN 2"/>
    <property type="match status" value="1"/>
</dbReference>
<feature type="domain" description="Flagellar hook-associated protein 2 C-terminal" evidence="7">
    <location>
        <begin position="237"/>
        <end position="461"/>
    </location>
</feature>
<dbReference type="InterPro" id="IPR003481">
    <property type="entry name" value="FliD_N"/>
</dbReference>
<keyword evidence="5" id="KW-0964">Secreted</keyword>
<dbReference type="InterPro" id="IPR040026">
    <property type="entry name" value="FliD"/>
</dbReference>
<keyword evidence="8" id="KW-0282">Flagellum</keyword>
<feature type="domain" description="Flagellar hook-associated protein 2 N-terminal" evidence="6">
    <location>
        <begin position="14"/>
        <end position="112"/>
    </location>
</feature>
<comment type="subcellular location">
    <subcellularLocation>
        <location evidence="5">Secreted</location>
    </subcellularLocation>
    <subcellularLocation>
        <location evidence="5">Bacterial flagellum</location>
    </subcellularLocation>
</comment>
<organism evidence="8 9">
    <name type="scientific">Sphingomonas tagetis</name>
    <dbReference type="NCBI Taxonomy" id="2949092"/>
    <lineage>
        <taxon>Bacteria</taxon>
        <taxon>Pseudomonadati</taxon>
        <taxon>Pseudomonadota</taxon>
        <taxon>Alphaproteobacteria</taxon>
        <taxon>Sphingomonadales</taxon>
        <taxon>Sphingomonadaceae</taxon>
        <taxon>Sphingomonas</taxon>
    </lineage>
</organism>
<dbReference type="Proteomes" id="UP001139451">
    <property type="component" value="Unassembled WGS sequence"/>
</dbReference>
<evidence type="ECO:0000313" key="8">
    <source>
        <dbReference type="EMBL" id="MCP3732857.1"/>
    </source>
</evidence>
<evidence type="ECO:0000256" key="3">
    <source>
        <dbReference type="ARBA" id="ARBA00023054"/>
    </source>
</evidence>
<proteinExistence type="inferred from homology"/>
<comment type="caution">
    <text evidence="8">The sequence shown here is derived from an EMBL/GenBank/DDBJ whole genome shotgun (WGS) entry which is preliminary data.</text>
</comment>
<evidence type="ECO:0000256" key="4">
    <source>
        <dbReference type="ARBA" id="ARBA00023143"/>
    </source>
</evidence>
<dbReference type="PANTHER" id="PTHR30288">
    <property type="entry name" value="FLAGELLAR CAP/ASSEMBLY PROTEIN FLID"/>
    <property type="match status" value="1"/>
</dbReference>
<evidence type="ECO:0000259" key="6">
    <source>
        <dbReference type="Pfam" id="PF02465"/>
    </source>
</evidence>